<dbReference type="EMBL" id="GL833825">
    <property type="protein sequence ID" value="EGB02085.1"/>
    <property type="molecule type" value="Genomic_DNA"/>
</dbReference>
<sequence>MEAAVPRGGPTSRLFARPARADAAAVSRRLAAAASGDDDELTFAPALSKRAGAKLDPARKRVDPAKVEEHLLTYAAKYAKQREDREKALRDEEAAHCTFMPKVTKKAAAFSGDYPLVRKYGGAPSSAAPDAADA</sequence>
<proteinExistence type="predicted"/>
<accession>F0YS24</accession>
<dbReference type="KEGG" id="aaf:AURANDRAFT_69212"/>
<keyword evidence="2" id="KW-1185">Reference proteome</keyword>
<dbReference type="Proteomes" id="UP000002729">
    <property type="component" value="Unassembled WGS sequence"/>
</dbReference>
<evidence type="ECO:0000313" key="1">
    <source>
        <dbReference type="EMBL" id="EGB02085.1"/>
    </source>
</evidence>
<organism evidence="2">
    <name type="scientific">Aureococcus anophagefferens</name>
    <name type="common">Harmful bloom alga</name>
    <dbReference type="NCBI Taxonomy" id="44056"/>
    <lineage>
        <taxon>Eukaryota</taxon>
        <taxon>Sar</taxon>
        <taxon>Stramenopiles</taxon>
        <taxon>Ochrophyta</taxon>
        <taxon>Pelagophyceae</taxon>
        <taxon>Pelagomonadales</taxon>
        <taxon>Pelagomonadaceae</taxon>
        <taxon>Aureococcus</taxon>
    </lineage>
</organism>
<evidence type="ECO:0000313" key="2">
    <source>
        <dbReference type="Proteomes" id="UP000002729"/>
    </source>
</evidence>
<reference evidence="1 2" key="1">
    <citation type="journal article" date="2011" name="Proc. Natl. Acad. Sci. U.S.A.">
        <title>Niche of harmful alga Aureococcus anophagefferens revealed through ecogenomics.</title>
        <authorList>
            <person name="Gobler C.J."/>
            <person name="Berry D.L."/>
            <person name="Dyhrman S.T."/>
            <person name="Wilhelm S.W."/>
            <person name="Salamov A."/>
            <person name="Lobanov A.V."/>
            <person name="Zhang Y."/>
            <person name="Collier J.L."/>
            <person name="Wurch L.L."/>
            <person name="Kustka A.B."/>
            <person name="Dill B.D."/>
            <person name="Shah M."/>
            <person name="VerBerkmoes N.C."/>
            <person name="Kuo A."/>
            <person name="Terry A."/>
            <person name="Pangilinan J."/>
            <person name="Lindquist E.A."/>
            <person name="Lucas S."/>
            <person name="Paulsen I.T."/>
            <person name="Hattenrath-Lehmann T.K."/>
            <person name="Talmage S.C."/>
            <person name="Walker E.A."/>
            <person name="Koch F."/>
            <person name="Burson A.M."/>
            <person name="Marcoval M.A."/>
            <person name="Tang Y.Z."/>
            <person name="Lecleir G.R."/>
            <person name="Coyne K.J."/>
            <person name="Berg G.M."/>
            <person name="Bertrand E.M."/>
            <person name="Saito M.A."/>
            <person name="Gladyshev V.N."/>
            <person name="Grigoriev I.V."/>
        </authorList>
    </citation>
    <scope>NUCLEOTIDE SEQUENCE [LARGE SCALE GENOMIC DNA]</scope>
    <source>
        <strain evidence="2">CCMP 1984</strain>
    </source>
</reference>
<dbReference type="InParanoid" id="F0YS24"/>
<gene>
    <name evidence="1" type="ORF">AURANDRAFT_69212</name>
</gene>
<dbReference type="GeneID" id="20227323"/>
<name>F0YS24_AURAN</name>
<protein>
    <submittedName>
        <fullName evidence="1">Uncharacterized protein</fullName>
    </submittedName>
</protein>
<dbReference type="RefSeq" id="XP_009043215.1">
    <property type="nucleotide sequence ID" value="XM_009044967.1"/>
</dbReference>
<dbReference type="AlphaFoldDB" id="F0YS24"/>